<name>A0ACA9S2Z9_9GLOM</name>
<evidence type="ECO:0000313" key="1">
    <source>
        <dbReference type="EMBL" id="CAG8820576.1"/>
    </source>
</evidence>
<feature type="non-terminal residue" evidence="1">
    <location>
        <position position="1"/>
    </location>
</feature>
<organism evidence="1 2">
    <name type="scientific">Racocetra persica</name>
    <dbReference type="NCBI Taxonomy" id="160502"/>
    <lineage>
        <taxon>Eukaryota</taxon>
        <taxon>Fungi</taxon>
        <taxon>Fungi incertae sedis</taxon>
        <taxon>Mucoromycota</taxon>
        <taxon>Glomeromycotina</taxon>
        <taxon>Glomeromycetes</taxon>
        <taxon>Diversisporales</taxon>
        <taxon>Gigasporaceae</taxon>
        <taxon>Racocetra</taxon>
    </lineage>
</organism>
<dbReference type="Proteomes" id="UP000789920">
    <property type="component" value="Unassembled WGS sequence"/>
</dbReference>
<sequence length="168" mass="18720">DNGYAESTALPSKPSNSKRQKHSCTPEEIEEIINDTYFLKLDEKRPFFTRKRVVFTAGIILGIFITSVLAPGAPDFLSESFSDLDFTSILPAHILVEELFGNITLFLKPNISILEDTEFLPGLSLSQEGVKANFPVVLIPGIVSTGLESWSTSNCSRPYFRKRMWGTT</sequence>
<accession>A0ACA9S2Z9</accession>
<protein>
    <submittedName>
        <fullName evidence="1">8419_t:CDS:1</fullName>
    </submittedName>
</protein>
<feature type="non-terminal residue" evidence="1">
    <location>
        <position position="168"/>
    </location>
</feature>
<comment type="caution">
    <text evidence="1">The sequence shown here is derived from an EMBL/GenBank/DDBJ whole genome shotgun (WGS) entry which is preliminary data.</text>
</comment>
<gene>
    <name evidence="1" type="ORF">RPERSI_LOCUS25386</name>
</gene>
<evidence type="ECO:0000313" key="2">
    <source>
        <dbReference type="Proteomes" id="UP000789920"/>
    </source>
</evidence>
<reference evidence="1" key="1">
    <citation type="submission" date="2021-06" db="EMBL/GenBank/DDBJ databases">
        <authorList>
            <person name="Kallberg Y."/>
            <person name="Tangrot J."/>
            <person name="Rosling A."/>
        </authorList>
    </citation>
    <scope>NUCLEOTIDE SEQUENCE</scope>
    <source>
        <strain evidence="1">MA461A</strain>
    </source>
</reference>
<keyword evidence="2" id="KW-1185">Reference proteome</keyword>
<dbReference type="EMBL" id="CAJVQC010083809">
    <property type="protein sequence ID" value="CAG8820576.1"/>
    <property type="molecule type" value="Genomic_DNA"/>
</dbReference>
<proteinExistence type="predicted"/>